<comment type="caution">
    <text evidence="14">The sequence shown here is derived from an EMBL/GenBank/DDBJ whole genome shotgun (WGS) entry which is preliminary data.</text>
</comment>
<keyword evidence="10" id="KW-0862">Zinc</keyword>
<dbReference type="AlphaFoldDB" id="A0A0P8BUV2"/>
<evidence type="ECO:0000256" key="1">
    <source>
        <dbReference type="ARBA" id="ARBA00000098"/>
    </source>
</evidence>
<proteinExistence type="inferred from homology"/>
<dbReference type="GO" id="GO:0008270">
    <property type="term" value="F:zinc ion binding"/>
    <property type="evidence" value="ECO:0007669"/>
    <property type="project" value="InterPro"/>
</dbReference>
<dbReference type="Gene3D" id="1.25.10.10">
    <property type="entry name" value="Leucine-rich Repeat Variant"/>
    <property type="match status" value="1"/>
</dbReference>
<dbReference type="GO" id="GO:0006508">
    <property type="term" value="P:proteolysis"/>
    <property type="evidence" value="ECO:0007669"/>
    <property type="project" value="UniProtKB-KW"/>
</dbReference>
<evidence type="ECO:0000313" key="14">
    <source>
        <dbReference type="EMBL" id="KPQ13695.1"/>
    </source>
</evidence>
<dbReference type="EC" id="3.4.11.2" evidence="4"/>
<dbReference type="eggNOG" id="COG0308">
    <property type="taxonomic scope" value="Bacteria"/>
</dbReference>
<dbReference type="GO" id="GO:0016285">
    <property type="term" value="F:alanyl aminopeptidase activity"/>
    <property type="evidence" value="ECO:0007669"/>
    <property type="project" value="UniProtKB-EC"/>
</dbReference>
<dbReference type="GO" id="GO:0005615">
    <property type="term" value="C:extracellular space"/>
    <property type="evidence" value="ECO:0007669"/>
    <property type="project" value="TreeGrafter"/>
</dbReference>
<dbReference type="PRINTS" id="PR00756">
    <property type="entry name" value="ALADIPTASE"/>
</dbReference>
<comment type="catalytic activity">
    <reaction evidence="1">
        <text>Release of an N-terminal amino acid, Xaa-|-Yaa- from a peptide, amide or arylamide. Xaa is preferably Ala, but may be most amino acids including Pro (slow action). When a terminal hydrophobic residue is followed by a prolyl residue, the two may be released as an intact Xaa-Pro dipeptide.</text>
        <dbReference type="EC" id="3.4.11.2"/>
    </reaction>
</comment>
<dbReference type="InterPro" id="IPR011989">
    <property type="entry name" value="ARM-like"/>
</dbReference>
<dbReference type="GO" id="GO:0005737">
    <property type="term" value="C:cytoplasm"/>
    <property type="evidence" value="ECO:0007669"/>
    <property type="project" value="TreeGrafter"/>
</dbReference>
<dbReference type="STRING" id="1305737.GCA_000526355_03470"/>
<evidence type="ECO:0000256" key="6">
    <source>
        <dbReference type="ARBA" id="ARBA00022438"/>
    </source>
</evidence>
<sequence length="876" mass="101102">MHTKPKNILGKNLIWMISGLLTFTIACKSTQELPPKEAVSNLEPIAQIESDDSNSDDSLMAMQLLRQKEAAIANYRAAATREFDILDTELDLHFDYEQQAVMGEAILTITPYAKAQSILVLDAKDFEPGSIYFSDDGEETSTNYRYDYKQLMIYLPKSVSPSDTFSIRVKYTAFPERNSGSDNLAITDTKGLYFIDPLDTVPGKPTMIWTQGETEYNSKWFPTIDKPNERFTQTIHLTVKDNLTTVSNGVLISQKPLADGMRQDTWRMDLPHAPYLAAVAIGEFDVVERELDGMPVNYYVEKGYGAGAAKVFKHTPEMIRYFEDLLQVKYPWPKYDQIVVRDFVSGAMENTTASIFMEELRLTEREAIDSEWDYIIAHELFHQWFGDLVTTESWANLTLNEAFANYSEYLWNEHKYGDDLAKLKLIVEMETYFQEAETKQVNLIRFDYEDAEDMFDAHSYSKGGVILHMLRDYLGDELFFSGLNLYLTSHAFQSVEVHDLRLAFEKVSGEDLNWFFNQWFLDKGHPELKVSIDYSIPENLLITVEQMQDLSLSPLYKLPFEISWYEGEERKSRRFILEKGYQQFALENKFPLTQAYFDEGKNLLTKLKEGFSSDHYVRQFQESQLGIARYEALDSLVSRVEEDKLKPLLAEGLNDPFWSIRELTLNILQSNPEWISEGMEESIYRIADNDERNSVRAGAIDVLGSLNADKYYPDLSRYVNDSSYLIVSSALMAMNNVTTERLDADLFERFESESNYRVLVPVAEYFLNEEVQGKGDWFRSKLSVLSGEGLYYFLGYFSEYFVSNPEEGADEAKAYLLDQMQNNPQVFVRLGAFQGLLGFADDEHLVKQLQEIALKETNPQIKNYFQYFLQSFEDEN</sequence>
<evidence type="ECO:0000256" key="11">
    <source>
        <dbReference type="ARBA" id="ARBA00023049"/>
    </source>
</evidence>
<dbReference type="Pfam" id="PF01433">
    <property type="entry name" value="Peptidase_M1"/>
    <property type="match status" value="1"/>
</dbReference>
<dbReference type="PANTHER" id="PTHR11533">
    <property type="entry name" value="PROTEASE M1 ZINC METALLOPROTEASE"/>
    <property type="match status" value="1"/>
</dbReference>
<dbReference type="EMBL" id="LJXT01000082">
    <property type="protein sequence ID" value="KPQ13695.1"/>
    <property type="molecule type" value="Genomic_DNA"/>
</dbReference>
<dbReference type="InterPro" id="IPR050344">
    <property type="entry name" value="Peptidase_M1_aminopeptidases"/>
</dbReference>
<protein>
    <recommendedName>
        <fullName evidence="5">Aminopeptidase N</fullName>
        <ecNumber evidence="4">3.4.11.2</ecNumber>
    </recommendedName>
</protein>
<dbReference type="InterPro" id="IPR045357">
    <property type="entry name" value="Aminopeptidase_N-like_N"/>
</dbReference>
<evidence type="ECO:0000256" key="9">
    <source>
        <dbReference type="ARBA" id="ARBA00022801"/>
    </source>
</evidence>
<dbReference type="OrthoDB" id="100605at2"/>
<dbReference type="Gene3D" id="1.10.390.10">
    <property type="entry name" value="Neutral Protease Domain 2"/>
    <property type="match status" value="1"/>
</dbReference>
<comment type="similarity">
    <text evidence="3">Belongs to the peptidase M1 family.</text>
</comment>
<dbReference type="CDD" id="cd09603">
    <property type="entry name" value="M1_APN_like"/>
    <property type="match status" value="1"/>
</dbReference>
<dbReference type="GO" id="GO:0016020">
    <property type="term" value="C:membrane"/>
    <property type="evidence" value="ECO:0007669"/>
    <property type="project" value="TreeGrafter"/>
</dbReference>
<evidence type="ECO:0000256" key="8">
    <source>
        <dbReference type="ARBA" id="ARBA00022723"/>
    </source>
</evidence>
<evidence type="ECO:0000256" key="4">
    <source>
        <dbReference type="ARBA" id="ARBA00012564"/>
    </source>
</evidence>
<dbReference type="SUPFAM" id="SSF48371">
    <property type="entry name" value="ARM repeat"/>
    <property type="match status" value="1"/>
</dbReference>
<keyword evidence="8" id="KW-0479">Metal-binding</keyword>
<evidence type="ECO:0000313" key="15">
    <source>
        <dbReference type="Proteomes" id="UP000050421"/>
    </source>
</evidence>
<dbReference type="Gene3D" id="2.60.40.1730">
    <property type="entry name" value="tricorn interacting facor f3 domain"/>
    <property type="match status" value="1"/>
</dbReference>
<dbReference type="GO" id="GO:0070006">
    <property type="term" value="F:metalloaminopeptidase activity"/>
    <property type="evidence" value="ECO:0007669"/>
    <property type="project" value="TreeGrafter"/>
</dbReference>
<keyword evidence="6 14" id="KW-0031">Aminopeptidase</keyword>
<dbReference type="InterPro" id="IPR014782">
    <property type="entry name" value="Peptidase_M1_dom"/>
</dbReference>
<evidence type="ECO:0000256" key="2">
    <source>
        <dbReference type="ARBA" id="ARBA00001947"/>
    </source>
</evidence>
<dbReference type="GO" id="GO:0042277">
    <property type="term" value="F:peptide binding"/>
    <property type="evidence" value="ECO:0007669"/>
    <property type="project" value="TreeGrafter"/>
</dbReference>
<keyword evidence="7" id="KW-0645">Protease</keyword>
<evidence type="ECO:0000256" key="3">
    <source>
        <dbReference type="ARBA" id="ARBA00010136"/>
    </source>
</evidence>
<evidence type="ECO:0000259" key="13">
    <source>
        <dbReference type="Pfam" id="PF17900"/>
    </source>
</evidence>
<dbReference type="GO" id="GO:0043171">
    <property type="term" value="P:peptide catabolic process"/>
    <property type="evidence" value="ECO:0007669"/>
    <property type="project" value="TreeGrafter"/>
</dbReference>
<dbReference type="InterPro" id="IPR042097">
    <property type="entry name" value="Aminopeptidase_N-like_N_sf"/>
</dbReference>
<dbReference type="InterPro" id="IPR001930">
    <property type="entry name" value="Peptidase_M1"/>
</dbReference>
<dbReference type="InterPro" id="IPR027268">
    <property type="entry name" value="Peptidase_M4/M1_CTD_sf"/>
</dbReference>
<gene>
    <name evidence="14" type="primary">pepN</name>
    <name evidence="14" type="ORF">HLUCCX10_12250</name>
</gene>
<keyword evidence="9" id="KW-0378">Hydrolase</keyword>
<dbReference type="Proteomes" id="UP000050421">
    <property type="component" value="Unassembled WGS sequence"/>
</dbReference>
<dbReference type="SUPFAM" id="SSF55486">
    <property type="entry name" value="Metalloproteases ('zincins'), catalytic domain"/>
    <property type="match status" value="1"/>
</dbReference>
<dbReference type="InterPro" id="IPR016024">
    <property type="entry name" value="ARM-type_fold"/>
</dbReference>
<keyword evidence="11" id="KW-0482">Metalloprotease</keyword>
<dbReference type="PROSITE" id="PS51257">
    <property type="entry name" value="PROKAR_LIPOPROTEIN"/>
    <property type="match status" value="1"/>
</dbReference>
<reference evidence="14 15" key="1">
    <citation type="submission" date="2015-09" db="EMBL/GenBank/DDBJ databases">
        <title>Identification and resolution of microdiversity through metagenomic sequencing of parallel consortia.</title>
        <authorList>
            <person name="Nelson W.C."/>
            <person name="Romine M.F."/>
            <person name="Lindemann S.R."/>
        </authorList>
    </citation>
    <scope>NUCLEOTIDE SEQUENCE [LARGE SCALE GENOMIC DNA]</scope>
    <source>
        <strain evidence="14">HL-49</strain>
    </source>
</reference>
<feature type="domain" description="Peptidase M1 membrane alanine aminopeptidase" evidence="12">
    <location>
        <begin position="313"/>
        <end position="519"/>
    </location>
</feature>
<dbReference type="PANTHER" id="PTHR11533:SF174">
    <property type="entry name" value="PUROMYCIN-SENSITIVE AMINOPEPTIDASE-RELATED"/>
    <property type="match status" value="1"/>
</dbReference>
<feature type="domain" description="Aminopeptidase N-like N-terminal" evidence="13">
    <location>
        <begin position="89"/>
        <end position="276"/>
    </location>
</feature>
<accession>A0A0P8BUV2</accession>
<comment type="cofactor">
    <cofactor evidence="2">
        <name>Zn(2+)</name>
        <dbReference type="ChEBI" id="CHEBI:29105"/>
    </cofactor>
</comment>
<name>A0A0P8BUV2_9BACT</name>
<dbReference type="PATRIC" id="fig|1305737.6.peg.3091"/>
<dbReference type="eggNOG" id="COG1413">
    <property type="taxonomic scope" value="Bacteria"/>
</dbReference>
<evidence type="ECO:0000256" key="10">
    <source>
        <dbReference type="ARBA" id="ARBA00022833"/>
    </source>
</evidence>
<dbReference type="Pfam" id="PF17900">
    <property type="entry name" value="Peptidase_M1_N"/>
    <property type="match status" value="1"/>
</dbReference>
<evidence type="ECO:0000256" key="7">
    <source>
        <dbReference type="ARBA" id="ARBA00022670"/>
    </source>
</evidence>
<organism evidence="14 15">
    <name type="scientific">Algoriphagus marincola HL-49</name>
    <dbReference type="NCBI Taxonomy" id="1305737"/>
    <lineage>
        <taxon>Bacteria</taxon>
        <taxon>Pseudomonadati</taxon>
        <taxon>Bacteroidota</taxon>
        <taxon>Cytophagia</taxon>
        <taxon>Cytophagales</taxon>
        <taxon>Cyclobacteriaceae</taxon>
        <taxon>Algoriphagus</taxon>
    </lineage>
</organism>
<evidence type="ECO:0000256" key="5">
    <source>
        <dbReference type="ARBA" id="ARBA00015611"/>
    </source>
</evidence>
<dbReference type="SUPFAM" id="SSF63737">
    <property type="entry name" value="Leukotriene A4 hydrolase N-terminal domain"/>
    <property type="match status" value="1"/>
</dbReference>
<evidence type="ECO:0000259" key="12">
    <source>
        <dbReference type="Pfam" id="PF01433"/>
    </source>
</evidence>